<keyword evidence="2 4" id="KW-0863">Zinc-finger</keyword>
<evidence type="ECO:0000313" key="7">
    <source>
        <dbReference type="Ensembl" id="ENSCMMP00000019359.1"/>
    </source>
</evidence>
<reference evidence="7" key="1">
    <citation type="submission" date="2025-08" db="UniProtKB">
        <authorList>
            <consortium name="Ensembl"/>
        </authorList>
    </citation>
    <scope>IDENTIFICATION</scope>
</reference>
<dbReference type="PANTHER" id="PTHR13093">
    <property type="entry name" value="ZINC FINGER HIT DOMAIN CONTAINING PROTEIN 1"/>
    <property type="match status" value="1"/>
</dbReference>
<evidence type="ECO:0000256" key="1">
    <source>
        <dbReference type="ARBA" id="ARBA00022723"/>
    </source>
</evidence>
<evidence type="ECO:0000256" key="3">
    <source>
        <dbReference type="ARBA" id="ARBA00022833"/>
    </source>
</evidence>
<dbReference type="GO" id="GO:0008270">
    <property type="term" value="F:zinc ion binding"/>
    <property type="evidence" value="ECO:0007669"/>
    <property type="project" value="UniProtKB-UniRule"/>
</dbReference>
<dbReference type="CDD" id="cd21437">
    <property type="entry name" value="zf-HIT_ZNHIT1_like"/>
    <property type="match status" value="1"/>
</dbReference>
<keyword evidence="8" id="KW-1185">Reference proteome</keyword>
<dbReference type="Ensembl" id="ENSCMMT00000021254.1">
    <property type="protein sequence ID" value="ENSCMMP00000019359.1"/>
    <property type="gene ID" value="ENSCMMG00000012214.1"/>
</dbReference>
<sequence>MGEKKASGRVPEAAQRRVLDRATRQRRLNRQLEALENDNFGDDPQAGLPRPGKRLPHFADTAETGKKKKKTRGDHFKLRFRKNFQALLEEQNLSAAEAPNYVSACAAPSRLPQRHFCAVCGFPSAYTCVTCGARYCSSRCLGTHQDTRYGSGDARTPSMGIWGCGDIGMHQNTQYGDVGDMGDTPGHPVQGDRDMGTAPAAVRGHPRIVSTGTRGVGTGTKPGGTQGHPRPLPLPTGA</sequence>
<dbReference type="InterPro" id="IPR007529">
    <property type="entry name" value="Znf_HIT"/>
</dbReference>
<name>A0A8C3CE51_CAIMO</name>
<dbReference type="Gene3D" id="3.30.60.190">
    <property type="match status" value="1"/>
</dbReference>
<organism evidence="7 8">
    <name type="scientific">Cairina moschata</name>
    <name type="common">Muscovy duck</name>
    <dbReference type="NCBI Taxonomy" id="8855"/>
    <lineage>
        <taxon>Eukaryota</taxon>
        <taxon>Metazoa</taxon>
        <taxon>Chordata</taxon>
        <taxon>Craniata</taxon>
        <taxon>Vertebrata</taxon>
        <taxon>Euteleostomi</taxon>
        <taxon>Archelosauria</taxon>
        <taxon>Archosauria</taxon>
        <taxon>Dinosauria</taxon>
        <taxon>Saurischia</taxon>
        <taxon>Theropoda</taxon>
        <taxon>Coelurosauria</taxon>
        <taxon>Aves</taxon>
        <taxon>Neognathae</taxon>
        <taxon>Galloanserae</taxon>
        <taxon>Anseriformes</taxon>
        <taxon>Anatidae</taxon>
        <taxon>Anatinae</taxon>
        <taxon>Cairina</taxon>
    </lineage>
</organism>
<dbReference type="SUPFAM" id="SSF144232">
    <property type="entry name" value="HIT/MYND zinc finger-like"/>
    <property type="match status" value="1"/>
</dbReference>
<dbReference type="GO" id="GO:0006338">
    <property type="term" value="P:chromatin remodeling"/>
    <property type="evidence" value="ECO:0007669"/>
    <property type="project" value="InterPro"/>
</dbReference>
<protein>
    <submittedName>
        <fullName evidence="7">Zinc finger HIT-type containing 1</fullName>
    </submittedName>
</protein>
<feature type="region of interest" description="Disordered" evidence="5">
    <location>
        <begin position="208"/>
        <end position="238"/>
    </location>
</feature>
<evidence type="ECO:0000256" key="4">
    <source>
        <dbReference type="PROSITE-ProRule" id="PRU00453"/>
    </source>
</evidence>
<dbReference type="AlphaFoldDB" id="A0A8C3CE51"/>
<keyword evidence="3" id="KW-0862">Zinc</keyword>
<feature type="domain" description="HIT-type" evidence="6">
    <location>
        <begin position="117"/>
        <end position="164"/>
    </location>
</feature>
<dbReference type="GO" id="GO:0005634">
    <property type="term" value="C:nucleus"/>
    <property type="evidence" value="ECO:0007669"/>
    <property type="project" value="UniProtKB-ARBA"/>
</dbReference>
<dbReference type="Pfam" id="PF04438">
    <property type="entry name" value="zf-HIT"/>
    <property type="match status" value="1"/>
</dbReference>
<proteinExistence type="predicted"/>
<feature type="region of interest" description="Disordered" evidence="5">
    <location>
        <begin position="1"/>
        <end position="70"/>
    </location>
</feature>
<evidence type="ECO:0000259" key="6">
    <source>
        <dbReference type="PROSITE" id="PS51083"/>
    </source>
</evidence>
<evidence type="ECO:0000256" key="5">
    <source>
        <dbReference type="SAM" id="MobiDB-lite"/>
    </source>
</evidence>
<accession>A0A8C3CE51</accession>
<dbReference type="InterPro" id="IPR039723">
    <property type="entry name" value="Vps71/ZNHIT1"/>
</dbReference>
<evidence type="ECO:0000256" key="2">
    <source>
        <dbReference type="ARBA" id="ARBA00022771"/>
    </source>
</evidence>
<dbReference type="PROSITE" id="PS51083">
    <property type="entry name" value="ZF_HIT"/>
    <property type="match status" value="1"/>
</dbReference>
<dbReference type="Proteomes" id="UP000694556">
    <property type="component" value="Unassembled WGS sequence"/>
</dbReference>
<reference evidence="7" key="2">
    <citation type="submission" date="2025-09" db="UniProtKB">
        <authorList>
            <consortium name="Ensembl"/>
        </authorList>
    </citation>
    <scope>IDENTIFICATION</scope>
</reference>
<evidence type="ECO:0000313" key="8">
    <source>
        <dbReference type="Proteomes" id="UP000694556"/>
    </source>
</evidence>
<keyword evidence="1" id="KW-0479">Metal-binding</keyword>
<feature type="compositionally biased region" description="Gly residues" evidence="5">
    <location>
        <begin position="214"/>
        <end position="226"/>
    </location>
</feature>
<feature type="compositionally biased region" description="Basic and acidic residues" evidence="5">
    <location>
        <begin position="14"/>
        <end position="23"/>
    </location>
</feature>